<sequence length="40" mass="4553">MGFNMAVWKCTVCGETKEGRCRPQKCPKCGATKENFEKQQ</sequence>
<comment type="cofactor">
    <cofactor evidence="1">
        <name>Fe(3+)</name>
        <dbReference type="ChEBI" id="CHEBI:29034"/>
    </cofactor>
</comment>
<feature type="domain" description="Rubredoxin-like" evidence="2">
    <location>
        <begin position="5"/>
        <end position="39"/>
    </location>
</feature>
<keyword evidence="4" id="KW-1185">Reference proteome</keyword>
<evidence type="ECO:0000313" key="4">
    <source>
        <dbReference type="Proteomes" id="UP000014923"/>
    </source>
</evidence>
<dbReference type="NCBIfam" id="NF045720">
    <property type="entry name" value="rubredox_RCKP"/>
    <property type="match status" value="1"/>
</dbReference>
<dbReference type="Pfam" id="PF21349">
    <property type="entry name" value="RUBY_RBDX"/>
    <property type="match status" value="1"/>
</dbReference>
<dbReference type="GO" id="GO:0005506">
    <property type="term" value="F:iron ion binding"/>
    <property type="evidence" value="ECO:0007669"/>
    <property type="project" value="InterPro"/>
</dbReference>
<dbReference type="InterPro" id="IPR024934">
    <property type="entry name" value="Rubredoxin-like_dom"/>
</dbReference>
<organism evidence="3 4">
    <name type="scientific">Thermobrachium celere DSM 8682</name>
    <dbReference type="NCBI Taxonomy" id="941824"/>
    <lineage>
        <taxon>Bacteria</taxon>
        <taxon>Bacillati</taxon>
        <taxon>Bacillota</taxon>
        <taxon>Clostridia</taxon>
        <taxon>Eubacteriales</taxon>
        <taxon>Clostridiaceae</taxon>
        <taxon>Thermobrachium</taxon>
    </lineage>
</organism>
<dbReference type="eggNOG" id="ENOG5033I6F">
    <property type="taxonomic scope" value="Bacteria"/>
</dbReference>
<dbReference type="HOGENOM" id="CLU_128747_5_1_9"/>
<evidence type="ECO:0000256" key="1">
    <source>
        <dbReference type="ARBA" id="ARBA00001965"/>
    </source>
</evidence>
<dbReference type="SUPFAM" id="SSF57802">
    <property type="entry name" value="Rubredoxin-like"/>
    <property type="match status" value="1"/>
</dbReference>
<accession>R7RQQ0</accession>
<gene>
    <name evidence="3" type="ORF">TCEL_01484</name>
</gene>
<proteinExistence type="predicted"/>
<dbReference type="PROSITE" id="PS50903">
    <property type="entry name" value="RUBREDOXIN_LIKE"/>
    <property type="match status" value="1"/>
</dbReference>
<dbReference type="Gene3D" id="2.20.28.10">
    <property type="match status" value="1"/>
</dbReference>
<evidence type="ECO:0000313" key="3">
    <source>
        <dbReference type="EMBL" id="CDF57570.1"/>
    </source>
</evidence>
<name>R7RQQ0_9CLOT</name>
<evidence type="ECO:0000259" key="2">
    <source>
        <dbReference type="PROSITE" id="PS50903"/>
    </source>
</evidence>
<comment type="caution">
    <text evidence="3">The sequence shown here is derived from an EMBL/GenBank/DDBJ whole genome shotgun (WGS) entry which is preliminary data.</text>
</comment>
<protein>
    <recommendedName>
        <fullName evidence="2">Rubredoxin-like domain-containing protein</fullName>
    </recommendedName>
</protein>
<dbReference type="Proteomes" id="UP000014923">
    <property type="component" value="Unassembled WGS sequence"/>
</dbReference>
<reference evidence="3" key="1">
    <citation type="submission" date="2013-03" db="EMBL/GenBank/DDBJ databases">
        <title>Draft genome sequence of the hydrogen-ethanol-producing anaerobic alkalithermophilic Caloramator celere.</title>
        <authorList>
            <person name="Ciranna A."/>
            <person name="Larjo A."/>
            <person name="Kivisto A."/>
            <person name="Santala V."/>
            <person name="Roos C."/>
            <person name="Karp M."/>
        </authorList>
    </citation>
    <scope>NUCLEOTIDE SEQUENCE [LARGE SCALE GENOMIC DNA]</scope>
    <source>
        <strain evidence="3">DSM 8682</strain>
    </source>
</reference>
<dbReference type="InterPro" id="IPR054685">
    <property type="entry name" value="Rubredox_RCKP"/>
</dbReference>
<dbReference type="EMBL" id="CAVN010000088">
    <property type="protein sequence ID" value="CDF57570.1"/>
    <property type="molecule type" value="Genomic_DNA"/>
</dbReference>
<dbReference type="InterPro" id="IPR048574">
    <property type="entry name" value="RUBY_RBDX"/>
</dbReference>
<dbReference type="AlphaFoldDB" id="R7RQQ0"/>